<sequence>MRVAQLEKNNRYQPFKKSKITGNGVMGVFSMNLVCHVSSCWSAKINSVQLLVCFQFTVESATLIVVDSGFAYYYWNALKVNLFYYGRQGEIFLDMNASIMLPLLK</sequence>
<keyword evidence="2" id="KW-1185">Reference proteome</keyword>
<evidence type="ECO:0000313" key="1">
    <source>
        <dbReference type="EMBL" id="KAL3610165.1"/>
    </source>
</evidence>
<proteinExistence type="predicted"/>
<dbReference type="EMBL" id="RCHU02000001">
    <property type="protein sequence ID" value="KAL3610165.1"/>
    <property type="molecule type" value="Genomic_DNA"/>
</dbReference>
<gene>
    <name evidence="1" type="ORF">D5086_001185</name>
</gene>
<evidence type="ECO:0000313" key="2">
    <source>
        <dbReference type="Proteomes" id="UP000309997"/>
    </source>
</evidence>
<dbReference type="Proteomes" id="UP000309997">
    <property type="component" value="Unassembled WGS sequence"/>
</dbReference>
<organism evidence="1 2">
    <name type="scientific">Populus alba</name>
    <name type="common">White poplar</name>
    <dbReference type="NCBI Taxonomy" id="43335"/>
    <lineage>
        <taxon>Eukaryota</taxon>
        <taxon>Viridiplantae</taxon>
        <taxon>Streptophyta</taxon>
        <taxon>Embryophyta</taxon>
        <taxon>Tracheophyta</taxon>
        <taxon>Spermatophyta</taxon>
        <taxon>Magnoliopsida</taxon>
        <taxon>eudicotyledons</taxon>
        <taxon>Gunneridae</taxon>
        <taxon>Pentapetalae</taxon>
        <taxon>rosids</taxon>
        <taxon>fabids</taxon>
        <taxon>Malpighiales</taxon>
        <taxon>Salicaceae</taxon>
        <taxon>Saliceae</taxon>
        <taxon>Populus</taxon>
    </lineage>
</organism>
<comment type="caution">
    <text evidence="1">The sequence shown here is derived from an EMBL/GenBank/DDBJ whole genome shotgun (WGS) entry which is preliminary data.</text>
</comment>
<name>A0ACC4CZ60_POPAL</name>
<accession>A0ACC4CZ60</accession>
<reference evidence="1 2" key="1">
    <citation type="journal article" date="2024" name="Plant Biotechnol. J.">
        <title>Genome and CRISPR/Cas9 system of a widespread forest tree (Populus alba) in the world.</title>
        <authorList>
            <person name="Liu Y.J."/>
            <person name="Jiang P.F."/>
            <person name="Han X.M."/>
            <person name="Li X.Y."/>
            <person name="Wang H.M."/>
            <person name="Wang Y.J."/>
            <person name="Wang X.X."/>
            <person name="Zeng Q.Y."/>
        </authorList>
    </citation>
    <scope>NUCLEOTIDE SEQUENCE [LARGE SCALE GENOMIC DNA]</scope>
    <source>
        <strain evidence="2">cv. PAL-ZL1</strain>
    </source>
</reference>
<protein>
    <submittedName>
        <fullName evidence="1">Uncharacterized protein</fullName>
    </submittedName>
</protein>